<feature type="region of interest" description="Disordered" evidence="6">
    <location>
        <begin position="182"/>
        <end position="204"/>
    </location>
</feature>
<comment type="subcellular location">
    <subcellularLocation>
        <location evidence="5">Nucleus</location>
    </subcellularLocation>
</comment>
<feature type="domain" description="DM" evidence="7">
    <location>
        <begin position="213"/>
        <end position="241"/>
    </location>
</feature>
<evidence type="ECO:0000313" key="9">
    <source>
        <dbReference type="Proteomes" id="UP000230423"/>
    </source>
</evidence>
<protein>
    <submittedName>
        <fullName evidence="8">DM DNA binding domain protein</fullName>
    </submittedName>
</protein>
<evidence type="ECO:0000256" key="6">
    <source>
        <dbReference type="SAM" id="MobiDB-lite"/>
    </source>
</evidence>
<dbReference type="InterPro" id="IPR001275">
    <property type="entry name" value="DM_DNA-bd"/>
</dbReference>
<dbReference type="GO" id="GO:0007548">
    <property type="term" value="P:sex differentiation"/>
    <property type="evidence" value="ECO:0007669"/>
    <property type="project" value="TreeGrafter"/>
</dbReference>
<dbReference type="OrthoDB" id="5849055at2759"/>
<dbReference type="InterPro" id="IPR026607">
    <property type="entry name" value="DMRT"/>
</dbReference>
<dbReference type="InterPro" id="IPR036407">
    <property type="entry name" value="DM_DNA-bd_sf"/>
</dbReference>
<dbReference type="Gene3D" id="4.10.1040.10">
    <property type="entry name" value="DM DNA-binding domain"/>
    <property type="match status" value="2"/>
</dbReference>
<dbReference type="SMART" id="SM00301">
    <property type="entry name" value="DM"/>
    <property type="match status" value="2"/>
</dbReference>
<evidence type="ECO:0000256" key="2">
    <source>
        <dbReference type="ARBA" id="ARBA00022833"/>
    </source>
</evidence>
<dbReference type="PANTHER" id="PTHR12322">
    <property type="entry name" value="DOUBLESEX AND MAB-3 RELATED TRANSCRIPTION FACTOR DMRT"/>
    <property type="match status" value="1"/>
</dbReference>
<dbReference type="GO" id="GO:0000981">
    <property type="term" value="F:DNA-binding transcription factor activity, RNA polymerase II-specific"/>
    <property type="evidence" value="ECO:0007669"/>
    <property type="project" value="TreeGrafter"/>
</dbReference>
<organism evidence="8 9">
    <name type="scientific">Teladorsagia circumcincta</name>
    <name type="common">Brown stomach worm</name>
    <name type="synonym">Ostertagia circumcincta</name>
    <dbReference type="NCBI Taxonomy" id="45464"/>
    <lineage>
        <taxon>Eukaryota</taxon>
        <taxon>Metazoa</taxon>
        <taxon>Ecdysozoa</taxon>
        <taxon>Nematoda</taxon>
        <taxon>Chromadorea</taxon>
        <taxon>Rhabditida</taxon>
        <taxon>Rhabditina</taxon>
        <taxon>Rhabditomorpha</taxon>
        <taxon>Strongyloidea</taxon>
        <taxon>Trichostrongylidae</taxon>
        <taxon>Teladorsagia</taxon>
    </lineage>
</organism>
<dbReference type="EMBL" id="KZ347402">
    <property type="protein sequence ID" value="PIO67802.1"/>
    <property type="molecule type" value="Genomic_DNA"/>
</dbReference>
<dbReference type="GO" id="GO:0000978">
    <property type="term" value="F:RNA polymerase II cis-regulatory region sequence-specific DNA binding"/>
    <property type="evidence" value="ECO:0007669"/>
    <property type="project" value="TreeGrafter"/>
</dbReference>
<feature type="domain" description="DM" evidence="7">
    <location>
        <begin position="129"/>
        <end position="185"/>
    </location>
</feature>
<proteinExistence type="predicted"/>
<dbReference type="GO" id="GO:0046872">
    <property type="term" value="F:metal ion binding"/>
    <property type="evidence" value="ECO:0007669"/>
    <property type="project" value="UniProtKB-KW"/>
</dbReference>
<name>A0A2G9UDI8_TELCI</name>
<feature type="DNA-binding region" description="DM" evidence="5">
    <location>
        <begin position="213"/>
        <end position="241"/>
    </location>
</feature>
<sequence length="241" mass="27563">MLCPFAVPCSLADPPLLALQQFVSKILLSLAIHWCCSNKQALFCVQAHAPQHHRRPRRRAVPPSMALCDITTTPQLFTTVDSSHFRQFFPQIRIESHGLLQKSGITRKAPQLGQLDFMAENDNKKIYFCQRCLNHGSRLPRKNHKCECPYADCKCKLCFLVEKRRQLNSQLHDLEVIELESTKRTDDDDQQPPSSNSDGDRMVRVKGERVPNCQKCGQHGQKSRLKGHKRLCPFKDCLCAK</sequence>
<keyword evidence="4 5" id="KW-0539">Nucleus</keyword>
<keyword evidence="9" id="KW-1185">Reference proteome</keyword>
<gene>
    <name evidence="8" type="ORF">TELCIR_10438</name>
</gene>
<evidence type="ECO:0000256" key="4">
    <source>
        <dbReference type="ARBA" id="ARBA00023242"/>
    </source>
</evidence>
<dbReference type="SUPFAM" id="SSF82927">
    <property type="entry name" value="Cysteine-rich DNA binding domain, (DM domain)"/>
    <property type="match status" value="2"/>
</dbReference>
<evidence type="ECO:0000256" key="5">
    <source>
        <dbReference type="PROSITE-ProRule" id="PRU00070"/>
    </source>
</evidence>
<keyword evidence="3 5" id="KW-0238">DNA-binding</keyword>
<feature type="non-terminal residue" evidence="8">
    <location>
        <position position="241"/>
    </location>
</feature>
<evidence type="ECO:0000256" key="1">
    <source>
        <dbReference type="ARBA" id="ARBA00022723"/>
    </source>
</evidence>
<dbReference type="Pfam" id="PF00751">
    <property type="entry name" value="DM"/>
    <property type="match status" value="2"/>
</dbReference>
<accession>A0A2G9UDI8</accession>
<keyword evidence="2 5" id="KW-0862">Zinc</keyword>
<evidence type="ECO:0000259" key="7">
    <source>
        <dbReference type="PROSITE" id="PS50809"/>
    </source>
</evidence>
<dbReference type="PROSITE" id="PS50809">
    <property type="entry name" value="DM_2"/>
    <property type="match status" value="2"/>
</dbReference>
<dbReference type="Proteomes" id="UP000230423">
    <property type="component" value="Unassembled WGS sequence"/>
</dbReference>
<evidence type="ECO:0000313" key="8">
    <source>
        <dbReference type="EMBL" id="PIO67802.1"/>
    </source>
</evidence>
<dbReference type="PROSITE" id="PS40000">
    <property type="entry name" value="DM_1"/>
    <property type="match status" value="1"/>
</dbReference>
<keyword evidence="1 5" id="KW-0479">Metal-binding</keyword>
<reference evidence="8 9" key="1">
    <citation type="submission" date="2015-09" db="EMBL/GenBank/DDBJ databases">
        <title>Draft genome of the parasitic nematode Teladorsagia circumcincta isolate WARC Sus (inbred).</title>
        <authorList>
            <person name="Mitreva M."/>
        </authorList>
    </citation>
    <scope>NUCLEOTIDE SEQUENCE [LARGE SCALE GENOMIC DNA]</scope>
    <source>
        <strain evidence="8 9">S</strain>
    </source>
</reference>
<evidence type="ECO:0000256" key="3">
    <source>
        <dbReference type="ARBA" id="ARBA00023125"/>
    </source>
</evidence>
<dbReference type="PANTHER" id="PTHR12322:SF110">
    <property type="entry name" value="DOUBLESEX- AND MAB-3-RELATED TRANSCRIPTION FACTOR DMD-10"/>
    <property type="match status" value="1"/>
</dbReference>
<dbReference type="AlphaFoldDB" id="A0A2G9UDI8"/>
<feature type="DNA-binding region" description="DM" evidence="5">
    <location>
        <begin position="129"/>
        <end position="185"/>
    </location>
</feature>
<dbReference type="GO" id="GO:0005634">
    <property type="term" value="C:nucleus"/>
    <property type="evidence" value="ECO:0007669"/>
    <property type="project" value="UniProtKB-SubCell"/>
</dbReference>